<evidence type="ECO:0000256" key="5">
    <source>
        <dbReference type="ARBA" id="ARBA00023065"/>
    </source>
</evidence>
<keyword evidence="4 10" id="KW-1133">Transmembrane helix</keyword>
<evidence type="ECO:0000256" key="2">
    <source>
        <dbReference type="ARBA" id="ARBA00022448"/>
    </source>
</evidence>
<feature type="transmembrane region" description="Helical" evidence="10">
    <location>
        <begin position="288"/>
        <end position="309"/>
    </location>
</feature>
<evidence type="ECO:0000256" key="9">
    <source>
        <dbReference type="ARBA" id="ARBA00023303"/>
    </source>
</evidence>
<feature type="transmembrane region" description="Helical" evidence="10">
    <location>
        <begin position="208"/>
        <end position="229"/>
    </location>
</feature>
<feature type="transmembrane region" description="Helical" evidence="10">
    <location>
        <begin position="139"/>
        <end position="164"/>
    </location>
</feature>
<dbReference type="PANTHER" id="PTHR43427">
    <property type="entry name" value="CHLORIDE CHANNEL PROTEIN CLC-E"/>
    <property type="match status" value="1"/>
</dbReference>
<gene>
    <name evidence="11" type="ORF">FC19_GL001140</name>
</gene>
<evidence type="ECO:0000313" key="12">
    <source>
        <dbReference type="Proteomes" id="UP000051015"/>
    </source>
</evidence>
<dbReference type="Pfam" id="PF00654">
    <property type="entry name" value="Voltage_CLC"/>
    <property type="match status" value="1"/>
</dbReference>
<feature type="transmembrane region" description="Helical" evidence="10">
    <location>
        <begin position="6"/>
        <end position="26"/>
    </location>
</feature>
<reference evidence="11 12" key="1">
    <citation type="journal article" date="2015" name="Genome Announc.">
        <title>Expanding the biotechnology potential of lactobacilli through comparative genomics of 213 strains and associated genera.</title>
        <authorList>
            <person name="Sun Z."/>
            <person name="Harris H.M."/>
            <person name="McCann A."/>
            <person name="Guo C."/>
            <person name="Argimon S."/>
            <person name="Zhang W."/>
            <person name="Yang X."/>
            <person name="Jeffery I.B."/>
            <person name="Cooney J.C."/>
            <person name="Kagawa T.F."/>
            <person name="Liu W."/>
            <person name="Song Y."/>
            <person name="Salvetti E."/>
            <person name="Wrobel A."/>
            <person name="Rasinkangas P."/>
            <person name="Parkhill J."/>
            <person name="Rea M.C."/>
            <person name="O'Sullivan O."/>
            <person name="Ritari J."/>
            <person name="Douillard F.P."/>
            <person name="Paul Ross R."/>
            <person name="Yang R."/>
            <person name="Briner A.E."/>
            <person name="Felis G.E."/>
            <person name="de Vos W.M."/>
            <person name="Barrangou R."/>
            <person name="Klaenhammer T.R."/>
            <person name="Caufield P.W."/>
            <person name="Cui Y."/>
            <person name="Zhang H."/>
            <person name="O'Toole P.W."/>
        </authorList>
    </citation>
    <scope>NUCLEOTIDE SEQUENCE [LARGE SCALE GENOMIC DNA]</scope>
    <source>
        <strain evidence="11 12">DSM 21051</strain>
    </source>
</reference>
<dbReference type="PATRIC" id="fig|1423725.3.peg.1175"/>
<evidence type="ECO:0000256" key="8">
    <source>
        <dbReference type="ARBA" id="ARBA00023214"/>
    </source>
</evidence>
<dbReference type="InterPro" id="IPR014743">
    <property type="entry name" value="Cl-channel_core"/>
</dbReference>
<keyword evidence="5" id="KW-0406">Ion transport</keyword>
<feature type="transmembrane region" description="Helical" evidence="10">
    <location>
        <begin position="321"/>
        <end position="354"/>
    </location>
</feature>
<evidence type="ECO:0000256" key="6">
    <source>
        <dbReference type="ARBA" id="ARBA00023136"/>
    </source>
</evidence>
<keyword evidence="3 10" id="KW-0812">Transmembrane</keyword>
<comment type="subcellular location">
    <subcellularLocation>
        <location evidence="1">Membrane</location>
        <topology evidence="1">Multi-pass membrane protein</topology>
    </subcellularLocation>
</comment>
<dbReference type="EMBL" id="AYZD01000017">
    <property type="protein sequence ID" value="KRM96072.1"/>
    <property type="molecule type" value="Genomic_DNA"/>
</dbReference>
<dbReference type="InterPro" id="IPR001807">
    <property type="entry name" value="ClC"/>
</dbReference>
<dbReference type="PANTHER" id="PTHR43427:SF6">
    <property type="entry name" value="CHLORIDE CHANNEL PROTEIN CLC-E"/>
    <property type="match status" value="1"/>
</dbReference>
<dbReference type="InterPro" id="IPR050368">
    <property type="entry name" value="ClC-type_chloride_channel"/>
</dbReference>
<dbReference type="GO" id="GO:0034707">
    <property type="term" value="C:chloride channel complex"/>
    <property type="evidence" value="ECO:0007669"/>
    <property type="project" value="UniProtKB-KW"/>
</dbReference>
<dbReference type="SUPFAM" id="SSF81340">
    <property type="entry name" value="Clc chloride channel"/>
    <property type="match status" value="1"/>
</dbReference>
<keyword evidence="8" id="KW-0868">Chloride</keyword>
<sequence length="401" mass="42980">MILGVIVGVSSLMLSLLLDGVEWIFLGFQESAANPASLEILPLHRFSSVFIGGIIAALIWWVLRTRFKKTVSINKALSGDQMPPIQTAIHVMTQIFYVGTGGSIGRELAPREAGAMLAQRWNRLLKKFHWELSTADQKLLLAAAAGAGFAGIYIAPLTGMFFCVEVLLKKVNKRTVVVSLAMSTIATLIGMLAKGFEPYYLVGNQSFPLSFLIFAVMVSPLCGIIGSLFRITFKWAEKNQTKGKKILWQLPIMALITGVISISFPQIMGNGRALAQLSIDNLDPKFVWVLLLAALLKAVVTVFTIRAGAAGGTLTPSIAIGAAVGTILGLVFQLFMPSIIIWQCALLGACSLLAASQQAPLMALLMIVEISHLGYSSFLALALGVVLSVGASKAVLAKMMK</sequence>
<dbReference type="GO" id="GO:0005254">
    <property type="term" value="F:chloride channel activity"/>
    <property type="evidence" value="ECO:0007669"/>
    <property type="project" value="UniProtKB-KW"/>
</dbReference>
<protein>
    <recommendedName>
        <fullName evidence="13">Chloride channel protein</fullName>
    </recommendedName>
</protein>
<dbReference type="Gene3D" id="1.10.3080.10">
    <property type="entry name" value="Clc chloride channel"/>
    <property type="match status" value="1"/>
</dbReference>
<proteinExistence type="predicted"/>
<feature type="transmembrane region" description="Helical" evidence="10">
    <location>
        <begin position="250"/>
        <end position="268"/>
    </location>
</feature>
<feature type="transmembrane region" description="Helical" evidence="10">
    <location>
        <begin position="176"/>
        <end position="196"/>
    </location>
</feature>
<dbReference type="Proteomes" id="UP000051015">
    <property type="component" value="Unassembled WGS sequence"/>
</dbReference>
<feature type="transmembrane region" description="Helical" evidence="10">
    <location>
        <begin position="374"/>
        <end position="396"/>
    </location>
</feature>
<keyword evidence="2" id="KW-0813">Transport</keyword>
<evidence type="ECO:0000256" key="1">
    <source>
        <dbReference type="ARBA" id="ARBA00004141"/>
    </source>
</evidence>
<keyword evidence="6 10" id="KW-0472">Membrane</keyword>
<organism evidence="11 12">
    <name type="scientific">Liquorilactobacillus aquaticus DSM 21051</name>
    <dbReference type="NCBI Taxonomy" id="1423725"/>
    <lineage>
        <taxon>Bacteria</taxon>
        <taxon>Bacillati</taxon>
        <taxon>Bacillota</taxon>
        <taxon>Bacilli</taxon>
        <taxon>Lactobacillales</taxon>
        <taxon>Lactobacillaceae</taxon>
        <taxon>Liquorilactobacillus</taxon>
    </lineage>
</organism>
<keyword evidence="9" id="KW-0407">Ion channel</keyword>
<dbReference type="PRINTS" id="PR00762">
    <property type="entry name" value="CLCHANNEL"/>
</dbReference>
<evidence type="ECO:0000256" key="7">
    <source>
        <dbReference type="ARBA" id="ARBA00023173"/>
    </source>
</evidence>
<evidence type="ECO:0008006" key="13">
    <source>
        <dbReference type="Google" id="ProtNLM"/>
    </source>
</evidence>
<dbReference type="AlphaFoldDB" id="A0A0R2CWD4"/>
<evidence type="ECO:0000256" key="4">
    <source>
        <dbReference type="ARBA" id="ARBA00022989"/>
    </source>
</evidence>
<accession>A0A0R2CWD4</accession>
<dbReference type="STRING" id="1423725.FC19_GL001140"/>
<keyword evidence="12" id="KW-1185">Reference proteome</keyword>
<feature type="transmembrane region" description="Helical" evidence="10">
    <location>
        <begin position="46"/>
        <end position="63"/>
    </location>
</feature>
<evidence type="ECO:0000256" key="10">
    <source>
        <dbReference type="SAM" id="Phobius"/>
    </source>
</evidence>
<evidence type="ECO:0000256" key="3">
    <source>
        <dbReference type="ARBA" id="ARBA00022692"/>
    </source>
</evidence>
<comment type="caution">
    <text evidence="11">The sequence shown here is derived from an EMBL/GenBank/DDBJ whole genome shotgun (WGS) entry which is preliminary data.</text>
</comment>
<evidence type="ECO:0000313" key="11">
    <source>
        <dbReference type="EMBL" id="KRM96072.1"/>
    </source>
</evidence>
<keyword evidence="7" id="KW-0869">Chloride channel</keyword>
<name>A0A0R2CWD4_9LACO</name>